<accession>A0A4R0RD55</accession>
<protein>
    <submittedName>
        <fullName evidence="2">Uncharacterized protein</fullName>
    </submittedName>
</protein>
<evidence type="ECO:0000313" key="2">
    <source>
        <dbReference type="EMBL" id="TCD61528.1"/>
    </source>
</evidence>
<feature type="region of interest" description="Disordered" evidence="1">
    <location>
        <begin position="1"/>
        <end position="21"/>
    </location>
</feature>
<reference evidence="2 3" key="1">
    <citation type="submission" date="2018-11" db="EMBL/GenBank/DDBJ databases">
        <title>Genome assembly of Steccherinum ochraceum LE-BIN_3174, the white-rot fungus of the Steccherinaceae family (The Residual Polyporoid clade, Polyporales, Basidiomycota).</title>
        <authorList>
            <person name="Fedorova T.V."/>
            <person name="Glazunova O.A."/>
            <person name="Landesman E.O."/>
            <person name="Moiseenko K.V."/>
            <person name="Psurtseva N.V."/>
            <person name="Savinova O.S."/>
            <person name="Shakhova N.V."/>
            <person name="Tyazhelova T.V."/>
            <person name="Vasina D.V."/>
        </authorList>
    </citation>
    <scope>NUCLEOTIDE SEQUENCE [LARGE SCALE GENOMIC DNA]</scope>
    <source>
        <strain evidence="2 3">LE-BIN_3174</strain>
    </source>
</reference>
<comment type="caution">
    <text evidence="2">The sequence shown here is derived from an EMBL/GenBank/DDBJ whole genome shotgun (WGS) entry which is preliminary data.</text>
</comment>
<organism evidence="2 3">
    <name type="scientific">Steccherinum ochraceum</name>
    <dbReference type="NCBI Taxonomy" id="92696"/>
    <lineage>
        <taxon>Eukaryota</taxon>
        <taxon>Fungi</taxon>
        <taxon>Dikarya</taxon>
        <taxon>Basidiomycota</taxon>
        <taxon>Agaricomycotina</taxon>
        <taxon>Agaricomycetes</taxon>
        <taxon>Polyporales</taxon>
        <taxon>Steccherinaceae</taxon>
        <taxon>Steccherinum</taxon>
    </lineage>
</organism>
<proteinExistence type="predicted"/>
<sequence length="531" mass="58574">MAASSMASNSSLSQASRLRRTRGSGDVANTLFKPSAGSKVPPELIREIMILAVGDVTEDICDESTAIRSFTSRTDIIIQVIWTFLRVCSGWRSVLFGIGKLWTRIDLSRSAFAAYCLSQTTSQHPFVLCGCFTPEDFAQCAPRFQSKLRYLAIVRVSSCGAGITDVTNALQQHESAPLSGLNGLELVCTDDAPVTVTLRGTHFCKTTYIVLGNVLVDVQRGSWFNSLQILEVYCPFMDFPSLLKTLCVMPQSVSPCLQTLRIRRSGDAPLSEEEEDGKTAEAVRIFHGLVVAESSLDLLKVDNIELVDLPADVTWALYDLFSGSGCHKVSVRTRSLDDFMSVVVPDPEDHACNLFVDAFGEDSAEVGDLWLSHDLVQCCARKGHTFREIVYTLPSSSDEITEKLLQVVQQLDAGGADMTWFKRLYLSLRVFQPRTNDAANANDIRRGQFKEILGVLPSIRCFIFLHMGASQQAAESLAQALRDSKDWFSTMSFRFRTQGGEQMTIAELNAAESLMRATTREAGSEETTSVE</sequence>
<feature type="compositionally biased region" description="Low complexity" evidence="1">
    <location>
        <begin position="1"/>
        <end position="16"/>
    </location>
</feature>
<gene>
    <name evidence="2" type="ORF">EIP91_008289</name>
</gene>
<name>A0A4R0RD55_9APHY</name>
<evidence type="ECO:0000313" key="3">
    <source>
        <dbReference type="Proteomes" id="UP000292702"/>
    </source>
</evidence>
<dbReference type="Proteomes" id="UP000292702">
    <property type="component" value="Unassembled WGS sequence"/>
</dbReference>
<keyword evidence="3" id="KW-1185">Reference proteome</keyword>
<dbReference type="AlphaFoldDB" id="A0A4R0RD55"/>
<dbReference type="EMBL" id="RWJN01000456">
    <property type="protein sequence ID" value="TCD61528.1"/>
    <property type="molecule type" value="Genomic_DNA"/>
</dbReference>
<evidence type="ECO:0000256" key="1">
    <source>
        <dbReference type="SAM" id="MobiDB-lite"/>
    </source>
</evidence>